<evidence type="ECO:0000256" key="5">
    <source>
        <dbReference type="ARBA" id="ARBA00023067"/>
    </source>
</evidence>
<evidence type="ECO:0000259" key="7">
    <source>
        <dbReference type="Pfam" id="PF03882"/>
    </source>
</evidence>
<dbReference type="EMBL" id="BBRZ01000090">
    <property type="protein sequence ID" value="GAM58497.1"/>
    <property type="molecule type" value="Genomic_DNA"/>
</dbReference>
<feature type="domain" description="Chromosome partition protein MukF middle" evidence="8">
    <location>
        <begin position="129"/>
        <end position="214"/>
    </location>
</feature>
<evidence type="ECO:0000256" key="2">
    <source>
        <dbReference type="ARBA" id="ARBA00022618"/>
    </source>
</evidence>
<evidence type="ECO:0000256" key="4">
    <source>
        <dbReference type="ARBA" id="ARBA00022837"/>
    </source>
</evidence>
<dbReference type="InterPro" id="IPR036388">
    <property type="entry name" value="WH-like_DNA-bd_sf"/>
</dbReference>
<organism evidence="9 10">
    <name type="scientific">Vibrio ishigakensis</name>
    <dbReference type="NCBI Taxonomy" id="1481914"/>
    <lineage>
        <taxon>Bacteria</taxon>
        <taxon>Pseudomonadati</taxon>
        <taxon>Pseudomonadota</taxon>
        <taxon>Gammaproteobacteria</taxon>
        <taxon>Vibrionales</taxon>
        <taxon>Vibrionaceae</taxon>
        <taxon>Vibrio</taxon>
    </lineage>
</organism>
<evidence type="ECO:0000256" key="3">
    <source>
        <dbReference type="ARBA" id="ARBA00022829"/>
    </source>
</evidence>
<dbReference type="InterPro" id="IPR033439">
    <property type="entry name" value="MukF_WHTH"/>
</dbReference>
<dbReference type="SUPFAM" id="SSF140570">
    <property type="entry name" value="MukF C-terminal domain-like"/>
    <property type="match status" value="1"/>
</dbReference>
<dbReference type="Pfam" id="PF03882">
    <property type="entry name" value="WHD_KicB"/>
    <property type="match status" value="1"/>
</dbReference>
<comment type="caution">
    <text evidence="9">The sequence shown here is derived from an EMBL/GenBank/DDBJ whole genome shotgun (WGS) entry which is preliminary data.</text>
</comment>
<dbReference type="InterPro" id="IPR036390">
    <property type="entry name" value="WH_DNA-bd_sf"/>
</dbReference>
<keyword evidence="6" id="KW-0131">Cell cycle</keyword>
<proteinExistence type="predicted"/>
<dbReference type="Proteomes" id="UP000031671">
    <property type="component" value="Unassembled WGS sequence"/>
</dbReference>
<dbReference type="AlphaFoldDB" id="A0A0B8P1R4"/>
<keyword evidence="4" id="KW-0106">Calcium</keyword>
<keyword evidence="5" id="KW-0226">DNA condensation</keyword>
<dbReference type="Pfam" id="PF17192">
    <property type="entry name" value="MukF_M"/>
    <property type="match status" value="1"/>
</dbReference>
<evidence type="ECO:0000256" key="6">
    <source>
        <dbReference type="ARBA" id="ARBA00023306"/>
    </source>
</evidence>
<reference evidence="9 10" key="2">
    <citation type="submission" date="2015-01" db="EMBL/GenBank/DDBJ databases">
        <authorList>
            <consortium name="NBRP consortium"/>
            <person name="Sawabe T."/>
            <person name="Meirelles P."/>
            <person name="Feng G."/>
            <person name="Sayaka M."/>
            <person name="Hattori M."/>
            <person name="Ohkuma M."/>
        </authorList>
    </citation>
    <scope>NUCLEOTIDE SEQUENCE [LARGE SCALE GENOMIC DNA]</scope>
    <source>
        <strain evidence="10">JCM 19231</strain>
    </source>
</reference>
<reference evidence="9 10" key="1">
    <citation type="submission" date="2015-01" db="EMBL/GenBank/DDBJ databases">
        <title>Vibrio sp. C1 JCM 19231 whole genome shotgun sequence.</title>
        <authorList>
            <person name="Sawabe T."/>
            <person name="Meirelles P."/>
            <person name="Feng G."/>
            <person name="Sayaka M."/>
            <person name="Hattori M."/>
            <person name="Ohkuma M."/>
        </authorList>
    </citation>
    <scope>NUCLEOTIDE SEQUENCE [LARGE SCALE GENOMIC DNA]</scope>
    <source>
        <strain evidence="10">JCM 19231</strain>
    </source>
</reference>
<evidence type="ECO:0000313" key="9">
    <source>
        <dbReference type="EMBL" id="GAM58497.1"/>
    </source>
</evidence>
<dbReference type="GO" id="GO:0030261">
    <property type="term" value="P:chromosome condensation"/>
    <property type="evidence" value="ECO:0007669"/>
    <property type="project" value="UniProtKB-KW"/>
</dbReference>
<accession>A0A0B8P1R4</accession>
<gene>
    <name evidence="9" type="ORF">JCM19231_127</name>
</gene>
<dbReference type="Gene3D" id="1.20.58.590">
    <property type="entry name" value="Chromosome partition protein MukF, middle domain"/>
    <property type="match status" value="1"/>
</dbReference>
<dbReference type="GO" id="GO:0007059">
    <property type="term" value="P:chromosome segregation"/>
    <property type="evidence" value="ECO:0007669"/>
    <property type="project" value="UniProtKB-KW"/>
</dbReference>
<keyword evidence="2" id="KW-0132">Cell division</keyword>
<dbReference type="SUPFAM" id="SSF46785">
    <property type="entry name" value="Winged helix' DNA-binding domain"/>
    <property type="match status" value="1"/>
</dbReference>
<name>A0A0B8P1R4_9VIBR</name>
<dbReference type="InterPro" id="IPR036141">
    <property type="entry name" value="MukF_M_sp"/>
</dbReference>
<evidence type="ECO:0000256" key="1">
    <source>
        <dbReference type="ARBA" id="ARBA00022490"/>
    </source>
</evidence>
<evidence type="ECO:0000313" key="10">
    <source>
        <dbReference type="Proteomes" id="UP000031671"/>
    </source>
</evidence>
<sequence>MSQAQEQNNDQLSVDELVGWVKQHDFSLNLTSERLSFLVAIALLSQERFDGELGEGELHDAFTIVEGQFQDAEVKGNKLFKANNAINDLVSQRLLNRFNADDQEGNSIYRLSPLAMGICEYYLRHRQFSKLKLSVQLVLVGKELSQAVETAQGELSIDEWRRDVYGTLKYTVGEIFDQIDLNQRVMDEEQAEVKQQIAALLNQDWREAISQCEGFYPPHQIP</sequence>
<feature type="domain" description="Chromosome partition protein MukF winged-helix" evidence="7">
    <location>
        <begin position="13"/>
        <end position="125"/>
    </location>
</feature>
<protein>
    <submittedName>
        <fullName evidence="9">Chromosome partition protein mukF</fullName>
    </submittedName>
</protein>
<dbReference type="GO" id="GO:0051301">
    <property type="term" value="P:cell division"/>
    <property type="evidence" value="ECO:0007669"/>
    <property type="project" value="UniProtKB-KW"/>
</dbReference>
<dbReference type="InterPro" id="IPR033440">
    <property type="entry name" value="MukF_M"/>
</dbReference>
<keyword evidence="10" id="KW-1185">Reference proteome</keyword>
<evidence type="ECO:0000259" key="8">
    <source>
        <dbReference type="Pfam" id="PF17192"/>
    </source>
</evidence>
<keyword evidence="1" id="KW-0963">Cytoplasm</keyword>
<dbReference type="Gene3D" id="1.10.10.10">
    <property type="entry name" value="Winged helix-like DNA-binding domain superfamily/Winged helix DNA-binding domain"/>
    <property type="match status" value="1"/>
</dbReference>
<keyword evidence="3" id="KW-0159">Chromosome partition</keyword>